<accession>A0A0F9AKI6</accession>
<dbReference type="AlphaFoldDB" id="A0A0F9AKI6"/>
<sequence>VYKGAFAWVLANVRKIEKPYPVKGRLGLYETRRRGNE</sequence>
<proteinExistence type="predicted"/>
<name>A0A0F9AKI6_9ZZZZ</name>
<gene>
    <name evidence="1" type="ORF">LCGC14_2838040</name>
</gene>
<protein>
    <submittedName>
        <fullName evidence="1">Uncharacterized protein</fullName>
    </submittedName>
</protein>
<comment type="caution">
    <text evidence="1">The sequence shown here is derived from an EMBL/GenBank/DDBJ whole genome shotgun (WGS) entry which is preliminary data.</text>
</comment>
<evidence type="ECO:0000313" key="1">
    <source>
        <dbReference type="EMBL" id="KKK78989.1"/>
    </source>
</evidence>
<organism evidence="1">
    <name type="scientific">marine sediment metagenome</name>
    <dbReference type="NCBI Taxonomy" id="412755"/>
    <lineage>
        <taxon>unclassified sequences</taxon>
        <taxon>metagenomes</taxon>
        <taxon>ecological metagenomes</taxon>
    </lineage>
</organism>
<reference evidence="1" key="1">
    <citation type="journal article" date="2015" name="Nature">
        <title>Complex archaea that bridge the gap between prokaryotes and eukaryotes.</title>
        <authorList>
            <person name="Spang A."/>
            <person name="Saw J.H."/>
            <person name="Jorgensen S.L."/>
            <person name="Zaremba-Niedzwiedzka K."/>
            <person name="Martijn J."/>
            <person name="Lind A.E."/>
            <person name="van Eijk R."/>
            <person name="Schleper C."/>
            <person name="Guy L."/>
            <person name="Ettema T.J."/>
        </authorList>
    </citation>
    <scope>NUCLEOTIDE SEQUENCE</scope>
</reference>
<feature type="non-terminal residue" evidence="1">
    <location>
        <position position="1"/>
    </location>
</feature>
<dbReference type="EMBL" id="LAZR01054236">
    <property type="protein sequence ID" value="KKK78989.1"/>
    <property type="molecule type" value="Genomic_DNA"/>
</dbReference>